<protein>
    <recommendedName>
        <fullName evidence="2">BppU N-terminal domain-containing protein</fullName>
    </recommendedName>
</protein>
<gene>
    <name evidence="1" type="ORF">LCGC14_2358960</name>
</gene>
<evidence type="ECO:0008006" key="2">
    <source>
        <dbReference type="Google" id="ProtNLM"/>
    </source>
</evidence>
<accession>A0A0F9CUG1</accession>
<evidence type="ECO:0000313" key="1">
    <source>
        <dbReference type="EMBL" id="KKL45106.1"/>
    </source>
</evidence>
<organism evidence="1">
    <name type="scientific">marine sediment metagenome</name>
    <dbReference type="NCBI Taxonomy" id="412755"/>
    <lineage>
        <taxon>unclassified sequences</taxon>
        <taxon>metagenomes</taxon>
        <taxon>ecological metagenomes</taxon>
    </lineage>
</organism>
<reference evidence="1" key="1">
    <citation type="journal article" date="2015" name="Nature">
        <title>Complex archaea that bridge the gap between prokaryotes and eukaryotes.</title>
        <authorList>
            <person name="Spang A."/>
            <person name="Saw J.H."/>
            <person name="Jorgensen S.L."/>
            <person name="Zaremba-Niedzwiedzka K."/>
            <person name="Martijn J."/>
            <person name="Lind A.E."/>
            <person name="van Eijk R."/>
            <person name="Schleper C."/>
            <person name="Guy L."/>
            <person name="Ettema T.J."/>
        </authorList>
    </citation>
    <scope>NUCLEOTIDE SEQUENCE</scope>
</reference>
<dbReference type="EMBL" id="LAZR01034508">
    <property type="protein sequence ID" value="KKL45106.1"/>
    <property type="molecule type" value="Genomic_DNA"/>
</dbReference>
<sequence length="117" mass="12269">MANEIEVFRADDTTLTITFTDSAGTAIDITGYTVWFIVKEPPSGGDYDITAEGAIAVVGIKELPVTTGTDGIQSGGCTTITFADGVAILGDWIDLISDGVKWFVIGHVRTTLAITLA</sequence>
<comment type="caution">
    <text evidence="1">The sequence shown here is derived from an EMBL/GenBank/DDBJ whole genome shotgun (WGS) entry which is preliminary data.</text>
</comment>
<proteinExistence type="predicted"/>
<dbReference type="AlphaFoldDB" id="A0A0F9CUG1"/>
<name>A0A0F9CUG1_9ZZZZ</name>